<dbReference type="EMBL" id="PCDP01000043">
    <property type="protein sequence ID" value="PZM10894.1"/>
    <property type="molecule type" value="Genomic_DNA"/>
</dbReference>
<proteinExistence type="predicted"/>
<feature type="compositionally biased region" description="Basic and acidic residues" evidence="1">
    <location>
        <begin position="28"/>
        <end position="59"/>
    </location>
</feature>
<dbReference type="AlphaFoldDB" id="A0A2W4D082"/>
<organism evidence="2 3">
    <name type="scientific">Rhizobium tubonense</name>
    <dbReference type="NCBI Taxonomy" id="484088"/>
    <lineage>
        <taxon>Bacteria</taxon>
        <taxon>Pseudomonadati</taxon>
        <taxon>Pseudomonadota</taxon>
        <taxon>Alphaproteobacteria</taxon>
        <taxon>Hyphomicrobiales</taxon>
        <taxon>Rhizobiaceae</taxon>
        <taxon>Rhizobium/Agrobacterium group</taxon>
        <taxon>Rhizobium</taxon>
    </lineage>
</organism>
<dbReference type="RefSeq" id="WP_111162342.1">
    <property type="nucleotide sequence ID" value="NZ_PCDP01000043.1"/>
</dbReference>
<protein>
    <submittedName>
        <fullName evidence="2">Uncharacterized protein</fullName>
    </submittedName>
</protein>
<dbReference type="Proteomes" id="UP000248925">
    <property type="component" value="Unassembled WGS sequence"/>
</dbReference>
<sequence>MTGNPVDNEMNSGPSAKQATVTGVEGLAEAKDRPDLKGVWQDEKATANAKHDRPDRQSGDEPLGDALNIGAGQVSSPYLTVTQADVIAKQTNRNNGK</sequence>
<evidence type="ECO:0000256" key="1">
    <source>
        <dbReference type="SAM" id="MobiDB-lite"/>
    </source>
</evidence>
<evidence type="ECO:0000313" key="3">
    <source>
        <dbReference type="Proteomes" id="UP000248925"/>
    </source>
</evidence>
<accession>A0A2W4D082</accession>
<reference evidence="2 3" key="1">
    <citation type="journal article" date="2018" name="Sci. Rep.">
        <title>Rhizobium tumorigenes sp. nov., a novel plant tumorigenic bacterium isolated from cane gall tumors on thornless blackberry.</title>
        <authorList>
            <person name="Kuzmanovi N."/>
            <person name="Smalla K."/>
            <person name="Gronow S."/>
            <person name="PuBawska J."/>
        </authorList>
    </citation>
    <scope>NUCLEOTIDE SEQUENCE [LARGE SCALE GENOMIC DNA]</scope>
    <source>
        <strain evidence="2 3">CCBAU 85046</strain>
    </source>
</reference>
<feature type="region of interest" description="Disordered" evidence="1">
    <location>
        <begin position="1"/>
        <end position="71"/>
    </location>
</feature>
<keyword evidence="3" id="KW-1185">Reference proteome</keyword>
<feature type="compositionally biased region" description="Polar residues" evidence="1">
    <location>
        <begin position="1"/>
        <end position="21"/>
    </location>
</feature>
<gene>
    <name evidence="2" type="ORF">CPY51_21765</name>
</gene>
<name>A0A2W4D082_9HYPH</name>
<evidence type="ECO:0000313" key="2">
    <source>
        <dbReference type="EMBL" id="PZM10894.1"/>
    </source>
</evidence>
<comment type="caution">
    <text evidence="2">The sequence shown here is derived from an EMBL/GenBank/DDBJ whole genome shotgun (WGS) entry which is preliminary data.</text>
</comment>